<accession>A0A915IFP8</accession>
<dbReference type="WBParaSite" id="nRc.2.0.1.t12056-RA">
    <property type="protein sequence ID" value="nRc.2.0.1.t12056-RA"/>
    <property type="gene ID" value="nRc.2.0.1.g12056"/>
</dbReference>
<keyword evidence="1" id="KW-1185">Reference proteome</keyword>
<dbReference type="AlphaFoldDB" id="A0A915IFP8"/>
<evidence type="ECO:0000313" key="1">
    <source>
        <dbReference type="Proteomes" id="UP000887565"/>
    </source>
</evidence>
<proteinExistence type="predicted"/>
<reference evidence="2" key="1">
    <citation type="submission" date="2022-11" db="UniProtKB">
        <authorList>
            <consortium name="WormBaseParasite"/>
        </authorList>
    </citation>
    <scope>IDENTIFICATION</scope>
</reference>
<protein>
    <submittedName>
        <fullName evidence="2">Uncharacterized protein</fullName>
    </submittedName>
</protein>
<name>A0A915IFP8_ROMCU</name>
<sequence>MDHLAEMLIAAFHNVALMEVLPAKAIDIRLSPKSLCQQLCETRFSQHTKFSCSIVYRPTMVSLFV</sequence>
<dbReference type="Proteomes" id="UP000887565">
    <property type="component" value="Unplaced"/>
</dbReference>
<evidence type="ECO:0000313" key="2">
    <source>
        <dbReference type="WBParaSite" id="nRc.2.0.1.t12056-RA"/>
    </source>
</evidence>
<organism evidence="1 2">
    <name type="scientific">Romanomermis culicivorax</name>
    <name type="common">Nematode worm</name>
    <dbReference type="NCBI Taxonomy" id="13658"/>
    <lineage>
        <taxon>Eukaryota</taxon>
        <taxon>Metazoa</taxon>
        <taxon>Ecdysozoa</taxon>
        <taxon>Nematoda</taxon>
        <taxon>Enoplea</taxon>
        <taxon>Dorylaimia</taxon>
        <taxon>Mermithida</taxon>
        <taxon>Mermithoidea</taxon>
        <taxon>Mermithidae</taxon>
        <taxon>Romanomermis</taxon>
    </lineage>
</organism>